<dbReference type="EMBL" id="AZBU02000001">
    <property type="protein sequence ID" value="TMS33243.1"/>
    <property type="molecule type" value="Genomic_DNA"/>
</dbReference>
<reference evidence="1 2" key="2">
    <citation type="journal article" date="2019" name="G3 (Bethesda)">
        <title>Hybrid Assembly of the Genome of the Entomopathogenic Nematode Steinernema carpocapsae Identifies the X-Chromosome.</title>
        <authorList>
            <person name="Serra L."/>
            <person name="Macchietto M."/>
            <person name="Macias-Munoz A."/>
            <person name="McGill C.J."/>
            <person name="Rodriguez I.M."/>
            <person name="Rodriguez B."/>
            <person name="Murad R."/>
            <person name="Mortazavi A."/>
        </authorList>
    </citation>
    <scope>NUCLEOTIDE SEQUENCE [LARGE SCALE GENOMIC DNA]</scope>
    <source>
        <strain evidence="1 2">ALL</strain>
    </source>
</reference>
<keyword evidence="2" id="KW-1185">Reference proteome</keyword>
<reference evidence="1 2" key="1">
    <citation type="journal article" date="2015" name="Genome Biol.">
        <title>Comparative genomics of Steinernema reveals deeply conserved gene regulatory networks.</title>
        <authorList>
            <person name="Dillman A.R."/>
            <person name="Macchietto M."/>
            <person name="Porter C.F."/>
            <person name="Rogers A."/>
            <person name="Williams B."/>
            <person name="Antoshechkin I."/>
            <person name="Lee M.M."/>
            <person name="Goodwin Z."/>
            <person name="Lu X."/>
            <person name="Lewis E.E."/>
            <person name="Goodrich-Blair H."/>
            <person name="Stock S.P."/>
            <person name="Adams B.J."/>
            <person name="Sternberg P.W."/>
            <person name="Mortazavi A."/>
        </authorList>
    </citation>
    <scope>NUCLEOTIDE SEQUENCE [LARGE SCALE GENOMIC DNA]</scope>
    <source>
        <strain evidence="1 2">ALL</strain>
    </source>
</reference>
<dbReference type="EMBL" id="CM016762">
    <property type="protein sequence ID" value="TMS33243.1"/>
    <property type="molecule type" value="Genomic_DNA"/>
</dbReference>
<accession>A0A4V6I701</accession>
<gene>
    <name evidence="1" type="ORF">L596_001005</name>
</gene>
<dbReference type="Proteomes" id="UP000298663">
    <property type="component" value="Chromosome X"/>
</dbReference>
<organism evidence="1 2">
    <name type="scientific">Steinernema carpocapsae</name>
    <name type="common">Entomopathogenic nematode</name>
    <dbReference type="NCBI Taxonomy" id="34508"/>
    <lineage>
        <taxon>Eukaryota</taxon>
        <taxon>Metazoa</taxon>
        <taxon>Ecdysozoa</taxon>
        <taxon>Nematoda</taxon>
        <taxon>Chromadorea</taxon>
        <taxon>Rhabditida</taxon>
        <taxon>Tylenchina</taxon>
        <taxon>Panagrolaimomorpha</taxon>
        <taxon>Strongyloidoidea</taxon>
        <taxon>Steinernematidae</taxon>
        <taxon>Steinernema</taxon>
    </lineage>
</organism>
<proteinExistence type="predicted"/>
<sequence>MSTGRVLWMSIHLRRVTSARQDMRQMVNWLGRALGLFKSFPLDGDKNEGEEGLSQDFAAPGCRFSVFCGLILCIFKIADKRNRIQPKPARRPQGYSAPRVGLFLEILQSCACPAVLFVTHFDCGGRSHRVLNLEASASERLMGAWKQISSSESSSTDDCLNVLCSSWRSVNRISVFSVYLIVFQRPIWRICSPEAPSFAYLGFSSINKNVRISWFSAVEWSEAALFPASKAFSMIDDSPRLKFYLHITCPCSFTGYQILKAKNHREWLNLNPVVLKPVCIGRKLRGSVARPASDMYAQSDKTRQRQEATSFRALPAFQTKHSVFSQLNYLYCFYNGCLALIYP</sequence>
<comment type="caution">
    <text evidence="1">The sequence shown here is derived from an EMBL/GenBank/DDBJ whole genome shotgun (WGS) entry which is preliminary data.</text>
</comment>
<evidence type="ECO:0000313" key="1">
    <source>
        <dbReference type="EMBL" id="TMS33243.1"/>
    </source>
</evidence>
<name>A0A4V6I701_STECR</name>
<protein>
    <submittedName>
        <fullName evidence="1">Uncharacterized protein</fullName>
    </submittedName>
</protein>
<evidence type="ECO:0000313" key="2">
    <source>
        <dbReference type="Proteomes" id="UP000298663"/>
    </source>
</evidence>
<dbReference type="AlphaFoldDB" id="A0A4V6I701"/>